<accession>A0A9P6Z580</accession>
<organism evidence="2 3">
    <name type="scientific">Rhizopus delemar</name>
    <dbReference type="NCBI Taxonomy" id="936053"/>
    <lineage>
        <taxon>Eukaryota</taxon>
        <taxon>Fungi</taxon>
        <taxon>Fungi incertae sedis</taxon>
        <taxon>Mucoromycota</taxon>
        <taxon>Mucoromycotina</taxon>
        <taxon>Mucoromycetes</taxon>
        <taxon>Mucorales</taxon>
        <taxon>Mucorineae</taxon>
        <taxon>Rhizopodaceae</taxon>
        <taxon>Rhizopus</taxon>
    </lineage>
</organism>
<keyword evidence="1" id="KW-0812">Transmembrane</keyword>
<proteinExistence type="predicted"/>
<protein>
    <submittedName>
        <fullName evidence="2">Uncharacterized protein</fullName>
    </submittedName>
</protein>
<sequence length="423" mass="49151">MEFNSSNITRGQAACILLSKEYNEKECLEQIENNPLEMYICHYGDPHHLLLIPTVYVNQHPSHYHQYPSIVESTRSSTVDANKDRSRESTPEHALLYGDRDLIAFLNTVFRCESPDKDDERRYNYESLTINEIYTQILNYTLRFRKVEDESSTFTYWAKKAMPDFMSVVVKRRRIRDEQIDAIVNQMVIHKANLKTWKEQGCVVIGYARKSTIPHVKDDVRGICFNSIEPIASRDTIVNKDIISSLHQCSGDTQDMIKYIRLKKAAVVIIYLTYAGFSQSIFLPSLIQYLLFHLDQWVKRPRSVYSFDFSKFDFRLCFLFVDLMPSVLRVHGGVFSFPFRCMYLLPKDFSDIVINHETGLQLPISASIHPDCIQTLSKTQTRLPCSTAYKFDPDSQRLKPKLAADMDIHPTLAKRFLRLVRQG</sequence>
<evidence type="ECO:0000256" key="1">
    <source>
        <dbReference type="SAM" id="Phobius"/>
    </source>
</evidence>
<reference evidence="2 3" key="1">
    <citation type="journal article" date="2020" name="Microb. Genom.">
        <title>Genetic diversity of clinical and environmental Mucorales isolates obtained from an investigation of mucormycosis cases among solid organ transplant recipients.</title>
        <authorList>
            <person name="Nguyen M.H."/>
            <person name="Kaul D."/>
            <person name="Muto C."/>
            <person name="Cheng S.J."/>
            <person name="Richter R.A."/>
            <person name="Bruno V.M."/>
            <person name="Liu G."/>
            <person name="Beyhan S."/>
            <person name="Sundermann A.J."/>
            <person name="Mounaud S."/>
            <person name="Pasculle A.W."/>
            <person name="Nierman W.C."/>
            <person name="Driscoll E."/>
            <person name="Cumbie R."/>
            <person name="Clancy C.J."/>
            <person name="Dupont C.L."/>
        </authorList>
    </citation>
    <scope>NUCLEOTIDE SEQUENCE [LARGE SCALE GENOMIC DNA]</scope>
    <source>
        <strain evidence="2 3">GL24</strain>
    </source>
</reference>
<evidence type="ECO:0000313" key="2">
    <source>
        <dbReference type="EMBL" id="KAG1570880.1"/>
    </source>
</evidence>
<dbReference type="AlphaFoldDB" id="A0A9P6Z580"/>
<feature type="transmembrane region" description="Helical" evidence="1">
    <location>
        <begin position="266"/>
        <end position="292"/>
    </location>
</feature>
<keyword evidence="1" id="KW-1133">Transmembrane helix</keyword>
<keyword evidence="1" id="KW-0472">Membrane</keyword>
<dbReference type="Proteomes" id="UP000740926">
    <property type="component" value="Unassembled WGS sequence"/>
</dbReference>
<gene>
    <name evidence="2" type="ORF">G6F50_005097</name>
</gene>
<comment type="caution">
    <text evidence="2">The sequence shown here is derived from an EMBL/GenBank/DDBJ whole genome shotgun (WGS) entry which is preliminary data.</text>
</comment>
<evidence type="ECO:0000313" key="3">
    <source>
        <dbReference type="Proteomes" id="UP000740926"/>
    </source>
</evidence>
<name>A0A9P6Z580_9FUNG</name>
<dbReference type="EMBL" id="JAANIU010000653">
    <property type="protein sequence ID" value="KAG1570880.1"/>
    <property type="molecule type" value="Genomic_DNA"/>
</dbReference>
<keyword evidence="3" id="KW-1185">Reference proteome</keyword>